<dbReference type="InterPro" id="IPR012438">
    <property type="entry name" value="DUF1639"/>
</dbReference>
<organism evidence="2">
    <name type="scientific">Daucus carota subsp. sativus</name>
    <name type="common">Carrot</name>
    <dbReference type="NCBI Taxonomy" id="79200"/>
    <lineage>
        <taxon>Eukaryota</taxon>
        <taxon>Viridiplantae</taxon>
        <taxon>Streptophyta</taxon>
        <taxon>Embryophyta</taxon>
        <taxon>Tracheophyta</taxon>
        <taxon>Spermatophyta</taxon>
        <taxon>Magnoliopsida</taxon>
        <taxon>eudicotyledons</taxon>
        <taxon>Gunneridae</taxon>
        <taxon>Pentapetalae</taxon>
        <taxon>asterids</taxon>
        <taxon>campanulids</taxon>
        <taxon>Apiales</taxon>
        <taxon>Apiaceae</taxon>
        <taxon>Apioideae</taxon>
        <taxon>Scandiceae</taxon>
        <taxon>Daucinae</taxon>
        <taxon>Daucus</taxon>
        <taxon>Daucus sect. Daucus</taxon>
    </lineage>
</organism>
<evidence type="ECO:0000313" key="2">
    <source>
        <dbReference type="EMBL" id="KZM88640.1"/>
    </source>
</evidence>
<dbReference type="EMBL" id="CP093349">
    <property type="protein sequence ID" value="WOH10088.1"/>
    <property type="molecule type" value="Genomic_DNA"/>
</dbReference>
<accession>A0A161ZQB3</accession>
<proteinExistence type="predicted"/>
<dbReference type="Proteomes" id="UP000077755">
    <property type="component" value="Chromosome 7"/>
</dbReference>
<name>A0A161ZQB3_DAUCS</name>
<evidence type="ECO:0000256" key="1">
    <source>
        <dbReference type="SAM" id="MobiDB-lite"/>
    </source>
</evidence>
<feature type="region of interest" description="Disordered" evidence="1">
    <location>
        <begin position="1"/>
        <end position="23"/>
    </location>
</feature>
<dbReference type="Pfam" id="PF07797">
    <property type="entry name" value="DUF1639"/>
    <property type="match status" value="1"/>
</dbReference>
<dbReference type="Gramene" id="KZM88640">
    <property type="protein sequence ID" value="KZM88640"/>
    <property type="gene ID" value="DCAR_025715"/>
</dbReference>
<dbReference type="EMBL" id="LNRQ01000007">
    <property type="protein sequence ID" value="KZM88640.1"/>
    <property type="molecule type" value="Genomic_DNA"/>
</dbReference>
<evidence type="ECO:0000313" key="4">
    <source>
        <dbReference type="Proteomes" id="UP000077755"/>
    </source>
</evidence>
<reference evidence="2" key="1">
    <citation type="journal article" date="2016" name="Nat. Genet.">
        <title>A high-quality carrot genome assembly provides new insights into carotenoid accumulation and asterid genome evolution.</title>
        <authorList>
            <person name="Iorizzo M."/>
            <person name="Ellison S."/>
            <person name="Senalik D."/>
            <person name="Zeng P."/>
            <person name="Satapoomin P."/>
            <person name="Huang J."/>
            <person name="Bowman M."/>
            <person name="Iovene M."/>
            <person name="Sanseverino W."/>
            <person name="Cavagnaro P."/>
            <person name="Yildiz M."/>
            <person name="Macko-Podgorni A."/>
            <person name="Moranska E."/>
            <person name="Grzebelus E."/>
            <person name="Grzebelus D."/>
            <person name="Ashrafi H."/>
            <person name="Zheng Z."/>
            <person name="Cheng S."/>
            <person name="Spooner D."/>
            <person name="Van Deynze A."/>
            <person name="Simon P."/>
        </authorList>
    </citation>
    <scope>NUCLEOTIDE SEQUENCE [LARGE SCALE GENOMIC DNA]</scope>
    <source>
        <tissue evidence="2">Leaf</tissue>
    </source>
</reference>
<keyword evidence="4" id="KW-1185">Reference proteome</keyword>
<evidence type="ECO:0000313" key="3">
    <source>
        <dbReference type="EMBL" id="WOH10088.1"/>
    </source>
</evidence>
<gene>
    <name evidence="2" type="ORF">DCAR_025715</name>
    <name evidence="3" type="ORF">DCAR_0729549</name>
</gene>
<reference evidence="3" key="2">
    <citation type="submission" date="2022-03" db="EMBL/GenBank/DDBJ databases">
        <title>Draft title - Genomic analysis of global carrot germplasm unveils the trajectory of domestication and the origin of high carotenoid orange carrot.</title>
        <authorList>
            <person name="Iorizzo M."/>
            <person name="Ellison S."/>
            <person name="Senalik D."/>
            <person name="Macko-Podgorni A."/>
            <person name="Grzebelus D."/>
            <person name="Bostan H."/>
            <person name="Rolling W."/>
            <person name="Curaba J."/>
            <person name="Simon P."/>
        </authorList>
    </citation>
    <scope>NUCLEOTIDE SEQUENCE</scope>
    <source>
        <tissue evidence="3">Leaf</tissue>
    </source>
</reference>
<sequence>MCLMDTCNETYPSTEQETEKSEKLPMEKTVYVPSRPPLHDFKLPGPGWTTRKVFQCDETRPDIKKKPVRVFKPCLRVKQSTRQPVNKGCEVVRERSRVRRREGLFSMSLSKEEIEEDFVRVIGRVPQGKKKVKKIFETDEEEQKYINYLKYLRELNPGNWLSEIYHV</sequence>
<protein>
    <submittedName>
        <fullName evidence="2">Uncharacterized protein</fullName>
    </submittedName>
</protein>
<dbReference type="AlphaFoldDB" id="A0A161ZQB3"/>